<dbReference type="Pfam" id="PF10006">
    <property type="entry name" value="DUF2249"/>
    <property type="match status" value="1"/>
</dbReference>
<reference evidence="2 3" key="1">
    <citation type="submission" date="2020-08" db="EMBL/GenBank/DDBJ databases">
        <title>Sequencing the genomes of 1000 actinobacteria strains.</title>
        <authorList>
            <person name="Klenk H.-P."/>
        </authorList>
    </citation>
    <scope>NUCLEOTIDE SEQUENCE [LARGE SCALE GENOMIC DNA]</scope>
    <source>
        <strain evidence="2 3">DSM 105498</strain>
    </source>
</reference>
<dbReference type="InterPro" id="IPR018720">
    <property type="entry name" value="DUF2249"/>
</dbReference>
<keyword evidence="3" id="KW-1185">Reference proteome</keyword>
<organism evidence="2 3">
    <name type="scientific">Nocardioides soli</name>
    <dbReference type="NCBI Taxonomy" id="1036020"/>
    <lineage>
        <taxon>Bacteria</taxon>
        <taxon>Bacillati</taxon>
        <taxon>Actinomycetota</taxon>
        <taxon>Actinomycetes</taxon>
        <taxon>Propionibacteriales</taxon>
        <taxon>Nocardioidaceae</taxon>
        <taxon>Nocardioides</taxon>
    </lineage>
</organism>
<name>A0A7W4VU52_9ACTN</name>
<comment type="caution">
    <text evidence="2">The sequence shown here is derived from an EMBL/GenBank/DDBJ whole genome shotgun (WGS) entry which is preliminary data.</text>
</comment>
<dbReference type="AlphaFoldDB" id="A0A7W4VU52"/>
<dbReference type="EMBL" id="JACHWR010000001">
    <property type="protein sequence ID" value="MBB3041841.1"/>
    <property type="molecule type" value="Genomic_DNA"/>
</dbReference>
<feature type="domain" description="DUF2249" evidence="1">
    <location>
        <begin position="27"/>
        <end position="96"/>
    </location>
</feature>
<dbReference type="Proteomes" id="UP000589626">
    <property type="component" value="Unassembled WGS sequence"/>
</dbReference>
<gene>
    <name evidence="2" type="ORF">FHU40_001642</name>
</gene>
<evidence type="ECO:0000313" key="3">
    <source>
        <dbReference type="Proteomes" id="UP000589626"/>
    </source>
</evidence>
<protein>
    <submittedName>
        <fullName evidence="2">Uncharacterized protein (DUF2249 family)</fullName>
    </submittedName>
</protein>
<proteinExistence type="predicted"/>
<evidence type="ECO:0000313" key="2">
    <source>
        <dbReference type="EMBL" id="MBB3041841.1"/>
    </source>
</evidence>
<accession>A0A7W4VU52</accession>
<evidence type="ECO:0000259" key="1">
    <source>
        <dbReference type="Pfam" id="PF10006"/>
    </source>
</evidence>
<sequence>MTLGEDLGLTEATGGCGCGEHSTDLPELDARVIPHAIRHASIKGALGSLQPGAGMVLVASHDPVPLLRQVEDEAPGAFAVEYVERGPVDWRLRFTRR</sequence>
<dbReference type="RefSeq" id="WP_183591700.1">
    <property type="nucleotide sequence ID" value="NZ_JACHWR010000001.1"/>
</dbReference>